<evidence type="ECO:0000313" key="2">
    <source>
        <dbReference type="Proteomes" id="UP000427769"/>
    </source>
</evidence>
<keyword evidence="2" id="KW-1185">Reference proteome</keyword>
<evidence type="ECO:0000313" key="1">
    <source>
        <dbReference type="EMBL" id="BBO74403.1"/>
    </source>
</evidence>
<dbReference type="EMBL" id="AP021875">
    <property type="protein sequence ID" value="BBO74403.1"/>
    <property type="molecule type" value="Genomic_DNA"/>
</dbReference>
<dbReference type="KEGG" id="dwd:DSCW_18200"/>
<sequence>MSVTIIDSGMEDFERQVKKLHGRVDVGVFGEKNSEMVIIAGANEFGTDRAGKNHDVTIPKRSFLRSTLDEEKENVRKIVDKAKVDIVTGKRNQKTFLNRLGIWFVGKVVNKILAGGEPYVENADSVKAAKIRRGRTKPKPLNDDGHLRDAINHQVKL</sequence>
<gene>
    <name evidence="1" type="ORF">DSCW_18200</name>
</gene>
<dbReference type="Proteomes" id="UP000427769">
    <property type="component" value="Chromosome"/>
</dbReference>
<organism evidence="1 2">
    <name type="scientific">Desulfosarcina widdelii</name>
    <dbReference type="NCBI Taxonomy" id="947919"/>
    <lineage>
        <taxon>Bacteria</taxon>
        <taxon>Pseudomonadati</taxon>
        <taxon>Thermodesulfobacteriota</taxon>
        <taxon>Desulfobacteria</taxon>
        <taxon>Desulfobacterales</taxon>
        <taxon>Desulfosarcinaceae</taxon>
        <taxon>Desulfosarcina</taxon>
    </lineage>
</organism>
<dbReference type="OrthoDB" id="7028390at2"/>
<protein>
    <submittedName>
        <fullName evidence="1">Uncharacterized protein</fullName>
    </submittedName>
</protein>
<proteinExistence type="predicted"/>
<name>A0A5K7Z2V7_9BACT</name>
<dbReference type="AlphaFoldDB" id="A0A5K7Z2V7"/>
<dbReference type="RefSeq" id="WP_155303441.1">
    <property type="nucleotide sequence ID" value="NZ_AP021875.1"/>
</dbReference>
<reference evidence="1 2" key="1">
    <citation type="submission" date="2019-11" db="EMBL/GenBank/DDBJ databases">
        <title>Comparative genomics of hydrocarbon-degrading Desulfosarcina strains.</title>
        <authorList>
            <person name="Watanabe M."/>
            <person name="Kojima H."/>
            <person name="Fukui M."/>
        </authorList>
    </citation>
    <scope>NUCLEOTIDE SEQUENCE [LARGE SCALE GENOMIC DNA]</scope>
    <source>
        <strain evidence="1 2">PP31</strain>
    </source>
</reference>
<accession>A0A5K7Z2V7</accession>